<accession>A0ABW4ZJE4</accession>
<name>A0ABW4ZJE4_9SPHI</name>
<dbReference type="RefSeq" id="WP_255898097.1">
    <property type="nucleotide sequence ID" value="NZ_JAFMZO010000001.1"/>
</dbReference>
<dbReference type="PANTHER" id="PTHR34387:SF1">
    <property type="entry name" value="PERIPLASMIC IMMUNOGENIC PROTEIN"/>
    <property type="match status" value="1"/>
</dbReference>
<proteinExistence type="predicted"/>
<keyword evidence="4" id="KW-1185">Reference proteome</keyword>
<evidence type="ECO:0000256" key="2">
    <source>
        <dbReference type="SAM" id="SignalP"/>
    </source>
</evidence>
<dbReference type="Proteomes" id="UP001597387">
    <property type="component" value="Unassembled WGS sequence"/>
</dbReference>
<evidence type="ECO:0000313" key="4">
    <source>
        <dbReference type="Proteomes" id="UP001597387"/>
    </source>
</evidence>
<sequence>MKRVVFIALLSVFAGSVFAQNVDTRRKIEVSGSAEAEVTPDIIYVGISLKEYFRDNASKKKVEIEELERQLQTAVLNAGIPKENFTINNISSYNYAYERKKNPAFLARKQYRIKVTDLNKYNQIISAIEPRAIEYTNIESYDYSKIESLKQELKIKALRAAKDKASYLAAALDDKVGDALEINEINNESYPQPMYRANVMMRDQAMGAEAAAMPEIDFKKIKLNYQMRAVFELKN</sequence>
<feature type="signal peptide" evidence="2">
    <location>
        <begin position="1"/>
        <end position="19"/>
    </location>
</feature>
<feature type="coiled-coil region" evidence="1">
    <location>
        <begin position="50"/>
        <end position="77"/>
    </location>
</feature>
<keyword evidence="1" id="KW-0175">Coiled coil</keyword>
<comment type="caution">
    <text evidence="3">The sequence shown here is derived from an EMBL/GenBank/DDBJ whole genome shotgun (WGS) entry which is preliminary data.</text>
</comment>
<reference evidence="4" key="1">
    <citation type="journal article" date="2019" name="Int. J. Syst. Evol. Microbiol.">
        <title>The Global Catalogue of Microorganisms (GCM) 10K type strain sequencing project: providing services to taxonomists for standard genome sequencing and annotation.</title>
        <authorList>
            <consortium name="The Broad Institute Genomics Platform"/>
            <consortium name="The Broad Institute Genome Sequencing Center for Infectious Disease"/>
            <person name="Wu L."/>
            <person name="Ma J."/>
        </authorList>
    </citation>
    <scope>NUCLEOTIDE SEQUENCE [LARGE SCALE GENOMIC DNA]</scope>
    <source>
        <strain evidence="4">KCTC 42217</strain>
    </source>
</reference>
<dbReference type="InterPro" id="IPR007497">
    <property type="entry name" value="SIMPL/DUF541"/>
</dbReference>
<organism evidence="3 4">
    <name type="scientific">Paradesertivirga mongoliensis</name>
    <dbReference type="NCBI Taxonomy" id="2100740"/>
    <lineage>
        <taxon>Bacteria</taxon>
        <taxon>Pseudomonadati</taxon>
        <taxon>Bacteroidota</taxon>
        <taxon>Sphingobacteriia</taxon>
        <taxon>Sphingobacteriales</taxon>
        <taxon>Sphingobacteriaceae</taxon>
        <taxon>Paradesertivirga</taxon>
    </lineage>
</organism>
<feature type="chain" id="PRO_5045733317" evidence="2">
    <location>
        <begin position="20"/>
        <end position="235"/>
    </location>
</feature>
<dbReference type="Gene3D" id="3.30.110.170">
    <property type="entry name" value="Protein of unknown function (DUF541), domain 1"/>
    <property type="match status" value="1"/>
</dbReference>
<evidence type="ECO:0000256" key="1">
    <source>
        <dbReference type="SAM" id="Coils"/>
    </source>
</evidence>
<dbReference type="Pfam" id="PF04402">
    <property type="entry name" value="SIMPL"/>
    <property type="match status" value="1"/>
</dbReference>
<dbReference type="EMBL" id="JBHUHZ010000001">
    <property type="protein sequence ID" value="MFD2162020.1"/>
    <property type="molecule type" value="Genomic_DNA"/>
</dbReference>
<dbReference type="Gene3D" id="3.30.70.2970">
    <property type="entry name" value="Protein of unknown function (DUF541), domain 2"/>
    <property type="match status" value="1"/>
</dbReference>
<evidence type="ECO:0000313" key="3">
    <source>
        <dbReference type="EMBL" id="MFD2162020.1"/>
    </source>
</evidence>
<keyword evidence="2" id="KW-0732">Signal</keyword>
<protein>
    <submittedName>
        <fullName evidence="3">SIMPL domain-containing protein</fullName>
    </submittedName>
</protein>
<gene>
    <name evidence="3" type="ORF">ACFSJU_06420</name>
</gene>
<dbReference type="InterPro" id="IPR052022">
    <property type="entry name" value="26kDa_periplasmic_antigen"/>
</dbReference>
<dbReference type="PANTHER" id="PTHR34387">
    <property type="entry name" value="SLR1258 PROTEIN"/>
    <property type="match status" value="1"/>
</dbReference>